<keyword evidence="17" id="KW-1185">Reference proteome</keyword>
<comment type="catalytic activity">
    <reaction evidence="12 13">
        <text>L-threonine + hydrogencarbonate + ATP = L-threonylcarbamoyladenylate + diphosphate + H2O</text>
        <dbReference type="Rhea" id="RHEA:36407"/>
        <dbReference type="ChEBI" id="CHEBI:15377"/>
        <dbReference type="ChEBI" id="CHEBI:17544"/>
        <dbReference type="ChEBI" id="CHEBI:30616"/>
        <dbReference type="ChEBI" id="CHEBI:33019"/>
        <dbReference type="ChEBI" id="CHEBI:57926"/>
        <dbReference type="ChEBI" id="CHEBI:73682"/>
        <dbReference type="EC" id="2.7.7.87"/>
    </reaction>
</comment>
<feature type="binding site" evidence="14">
    <location>
        <position position="223"/>
    </location>
    <ligand>
        <name>ATP</name>
        <dbReference type="ChEBI" id="CHEBI:30616"/>
    </ligand>
</feature>
<comment type="caution">
    <text evidence="16">The sequence shown here is derived from an EMBL/GenBank/DDBJ whole genome shotgun (WGS) entry which is preliminary data.</text>
</comment>
<dbReference type="GO" id="GO:0003725">
    <property type="term" value="F:double-stranded RNA binding"/>
    <property type="evidence" value="ECO:0007669"/>
    <property type="project" value="UniProtKB-UniRule"/>
</dbReference>
<feature type="binding site" evidence="14">
    <location>
        <position position="189"/>
    </location>
    <ligand>
        <name>ATP</name>
        <dbReference type="ChEBI" id="CHEBI:30616"/>
    </ligand>
</feature>
<feature type="binding site" evidence="14">
    <location>
        <position position="110"/>
    </location>
    <ligand>
        <name>ATP</name>
        <dbReference type="ChEBI" id="CHEBI:30616"/>
    </ligand>
</feature>
<dbReference type="Pfam" id="PF03481">
    <property type="entry name" value="Sua5_C"/>
    <property type="match status" value="1"/>
</dbReference>
<reference evidence="16 17" key="1">
    <citation type="submission" date="2015-11" db="EMBL/GenBank/DDBJ databases">
        <title>Genomic analysis of 38 Legionella species identifies large and diverse effector repertoires.</title>
        <authorList>
            <person name="Burstein D."/>
            <person name="Amaro F."/>
            <person name="Zusman T."/>
            <person name="Lifshitz Z."/>
            <person name="Cohen O."/>
            <person name="Gilbert J.A."/>
            <person name="Pupko T."/>
            <person name="Shuman H.A."/>
            <person name="Segal G."/>
        </authorList>
    </citation>
    <scope>NUCLEOTIDE SEQUENCE [LARGE SCALE GENOMIC DNA]</scope>
    <source>
        <strain evidence="16 17">Bercovier 4</strain>
    </source>
</reference>
<evidence type="ECO:0000256" key="9">
    <source>
        <dbReference type="ARBA" id="ARBA00022741"/>
    </source>
</evidence>
<feature type="binding site" evidence="14">
    <location>
        <position position="174"/>
    </location>
    <ligand>
        <name>L-threonine</name>
        <dbReference type="ChEBI" id="CHEBI:57926"/>
    </ligand>
</feature>
<dbReference type="InterPro" id="IPR017945">
    <property type="entry name" value="DHBP_synth_RibB-like_a/b_dom"/>
</dbReference>
<dbReference type="GO" id="GO:0005737">
    <property type="term" value="C:cytoplasm"/>
    <property type="evidence" value="ECO:0007669"/>
    <property type="project" value="UniProtKB-SubCell"/>
</dbReference>
<feature type="binding site" evidence="14">
    <location>
        <position position="144"/>
    </location>
    <ligand>
        <name>ATP</name>
        <dbReference type="ChEBI" id="CHEBI:30616"/>
    </ligand>
</feature>
<dbReference type="SUPFAM" id="SSF55821">
    <property type="entry name" value="YrdC/RibB"/>
    <property type="match status" value="1"/>
</dbReference>
<feature type="binding site" evidence="14">
    <location>
        <position position="50"/>
    </location>
    <ligand>
        <name>ATP</name>
        <dbReference type="ChEBI" id="CHEBI:30616"/>
    </ligand>
</feature>
<feature type="binding site" evidence="14">
    <location>
        <position position="27"/>
    </location>
    <ligand>
        <name>L-threonine</name>
        <dbReference type="ChEBI" id="CHEBI:57926"/>
    </ligand>
</feature>
<evidence type="ECO:0000256" key="13">
    <source>
        <dbReference type="PIRNR" id="PIRNR004930"/>
    </source>
</evidence>
<dbReference type="NCBIfam" id="TIGR00057">
    <property type="entry name" value="L-threonylcarbamoyladenylate synthase"/>
    <property type="match status" value="1"/>
</dbReference>
<comment type="similarity">
    <text evidence="2 13">Belongs to the SUA5 family.</text>
</comment>
<sequence length="324" mass="36029">MTIITTNLQYAIDDLQRGKPVAIPTETVYGLAALINNETGISSVFAMKKRPLNHPLIVHVEKNEDLSKWVAYLPDYAKTLMQVFWPGPLTLVFRAKEDRFHPLITAGQNTVAIRSPDHPLTQELLKLLEVPLVAPSANPFGKVSPTTAAHVQQSFPDQSLTILNGGRCQVGIESTIIDATSEEGYAILRHGIINEKELMKVSSKLIDQPDNTIRVPGKLASHYQPEKTLYYFSNKETLNAFCQQHSEQVFVIAQSKPSTVSHAHFSSFPHAPQKAAYELYYQLREADLSDTSCIAIELPPDSVEWKGVVERIRKAGVPFSVEEG</sequence>
<dbReference type="STRING" id="454.Lisr_2796"/>
<proteinExistence type="inferred from homology"/>
<dbReference type="InterPro" id="IPR005145">
    <property type="entry name" value="Sua5_C"/>
</dbReference>
<dbReference type="PANTHER" id="PTHR17490:SF16">
    <property type="entry name" value="THREONYLCARBAMOYL-AMP SYNTHASE"/>
    <property type="match status" value="1"/>
</dbReference>
<feature type="binding site" evidence="14">
    <location>
        <position position="136"/>
    </location>
    <ligand>
        <name>ATP</name>
        <dbReference type="ChEBI" id="CHEBI:30616"/>
    </ligand>
</feature>
<evidence type="ECO:0000256" key="5">
    <source>
        <dbReference type="ARBA" id="ARBA00022490"/>
    </source>
</evidence>
<dbReference type="GO" id="GO:0008033">
    <property type="term" value="P:tRNA processing"/>
    <property type="evidence" value="ECO:0007669"/>
    <property type="project" value="UniProtKB-KW"/>
</dbReference>
<feature type="domain" description="YrdC-like" evidence="15">
    <location>
        <begin position="5"/>
        <end position="193"/>
    </location>
</feature>
<evidence type="ECO:0000259" key="15">
    <source>
        <dbReference type="PROSITE" id="PS51163"/>
    </source>
</evidence>
<dbReference type="Pfam" id="PF01300">
    <property type="entry name" value="Sua5_yciO_yrdC"/>
    <property type="match status" value="1"/>
</dbReference>
<dbReference type="Gene3D" id="3.90.870.10">
    <property type="entry name" value="DHBP synthase"/>
    <property type="match status" value="1"/>
</dbReference>
<evidence type="ECO:0000256" key="8">
    <source>
        <dbReference type="ARBA" id="ARBA00022695"/>
    </source>
</evidence>
<keyword evidence="7 13" id="KW-0819">tRNA processing</keyword>
<dbReference type="GO" id="GO:0005524">
    <property type="term" value="F:ATP binding"/>
    <property type="evidence" value="ECO:0007669"/>
    <property type="project" value="UniProtKB-UniRule"/>
</dbReference>
<dbReference type="InterPro" id="IPR038385">
    <property type="entry name" value="Sua5/YwlC_C"/>
</dbReference>
<dbReference type="InterPro" id="IPR006070">
    <property type="entry name" value="Sua5-like_dom"/>
</dbReference>
<keyword evidence="9 13" id="KW-0547">Nucleotide-binding</keyword>
<evidence type="ECO:0000256" key="7">
    <source>
        <dbReference type="ARBA" id="ARBA00022694"/>
    </source>
</evidence>
<evidence type="ECO:0000256" key="6">
    <source>
        <dbReference type="ARBA" id="ARBA00022679"/>
    </source>
</evidence>
<feature type="binding site" evidence="14">
    <location>
        <position position="134"/>
    </location>
    <ligand>
        <name>L-threonine</name>
        <dbReference type="ChEBI" id="CHEBI:57926"/>
    </ligand>
</feature>
<dbReference type="GO" id="GO:0006450">
    <property type="term" value="P:regulation of translational fidelity"/>
    <property type="evidence" value="ECO:0007669"/>
    <property type="project" value="TreeGrafter"/>
</dbReference>
<dbReference type="Proteomes" id="UP000054761">
    <property type="component" value="Unassembled WGS sequence"/>
</dbReference>
<accession>A0A0W0V1N2</accession>
<keyword evidence="5 13" id="KW-0963">Cytoplasm</keyword>
<evidence type="ECO:0000313" key="16">
    <source>
        <dbReference type="EMBL" id="KTD14020.1"/>
    </source>
</evidence>
<evidence type="ECO:0000256" key="11">
    <source>
        <dbReference type="ARBA" id="ARBA00029774"/>
    </source>
</evidence>
<dbReference type="GO" id="GO:0061710">
    <property type="term" value="F:L-threonylcarbamoyladenylate synthase"/>
    <property type="evidence" value="ECO:0007669"/>
    <property type="project" value="UniProtKB-EC"/>
</dbReference>
<evidence type="ECO:0000256" key="2">
    <source>
        <dbReference type="ARBA" id="ARBA00007663"/>
    </source>
</evidence>
<dbReference type="InterPro" id="IPR010923">
    <property type="entry name" value="T(6)A37_SUA5"/>
</dbReference>
<name>A0A0W0V1N2_9GAMM</name>
<dbReference type="EC" id="2.7.7.87" evidence="3 13"/>
<dbReference type="Gene3D" id="3.40.50.11030">
    <property type="entry name" value="Threonylcarbamoyl-AMP synthase, C-terminal domain"/>
    <property type="match status" value="1"/>
</dbReference>
<evidence type="ECO:0000256" key="4">
    <source>
        <dbReference type="ARBA" id="ARBA00015492"/>
    </source>
</evidence>
<organism evidence="16 17">
    <name type="scientific">Legionella israelensis</name>
    <dbReference type="NCBI Taxonomy" id="454"/>
    <lineage>
        <taxon>Bacteria</taxon>
        <taxon>Pseudomonadati</taxon>
        <taxon>Pseudomonadota</taxon>
        <taxon>Gammaproteobacteria</taxon>
        <taxon>Legionellales</taxon>
        <taxon>Legionellaceae</taxon>
        <taxon>Legionella</taxon>
    </lineage>
</organism>
<dbReference type="RefSeq" id="WP_058503062.1">
    <property type="nucleotide sequence ID" value="NZ_CAAAJA010000018.1"/>
</dbReference>
<feature type="binding site" evidence="14">
    <location>
        <position position="114"/>
    </location>
    <ligand>
        <name>L-threonine</name>
        <dbReference type="ChEBI" id="CHEBI:57926"/>
    </ligand>
</feature>
<evidence type="ECO:0000256" key="14">
    <source>
        <dbReference type="PIRSR" id="PIRSR004930-1"/>
    </source>
</evidence>
<feature type="binding site" evidence="14">
    <location>
        <position position="59"/>
    </location>
    <ligand>
        <name>ATP</name>
        <dbReference type="ChEBI" id="CHEBI:30616"/>
    </ligand>
</feature>
<dbReference type="EMBL" id="LNYH01000151">
    <property type="protein sequence ID" value="KTD14020.1"/>
    <property type="molecule type" value="Genomic_DNA"/>
</dbReference>
<dbReference type="PROSITE" id="PS51163">
    <property type="entry name" value="YRDC"/>
    <property type="match status" value="1"/>
</dbReference>
<keyword evidence="10 13" id="KW-0067">ATP-binding</keyword>
<keyword evidence="6 13" id="KW-0808">Transferase</keyword>
<keyword evidence="8 13" id="KW-0548">Nucleotidyltransferase</keyword>
<dbReference type="FunFam" id="3.90.870.10:FF:000009">
    <property type="entry name" value="Threonylcarbamoyl-AMP synthase, putative"/>
    <property type="match status" value="1"/>
</dbReference>
<dbReference type="GO" id="GO:0000049">
    <property type="term" value="F:tRNA binding"/>
    <property type="evidence" value="ECO:0007669"/>
    <property type="project" value="TreeGrafter"/>
</dbReference>
<comment type="function">
    <text evidence="13">Required for the formation of a threonylcarbamoyl group on adenosine at position 37 (t(6)A37) in tRNAs that read codons beginning with adenine.</text>
</comment>
<protein>
    <recommendedName>
        <fullName evidence="4 13">Threonylcarbamoyl-AMP synthase</fullName>
        <shortName evidence="13">TC-AMP synthase</shortName>
        <ecNumber evidence="3 13">2.7.7.87</ecNumber>
    </recommendedName>
    <alternativeName>
        <fullName evidence="11 13">L-threonylcarbamoyladenylate synthase</fullName>
    </alternativeName>
</protein>
<evidence type="ECO:0000313" key="17">
    <source>
        <dbReference type="Proteomes" id="UP000054761"/>
    </source>
</evidence>
<dbReference type="AlphaFoldDB" id="A0A0W0V1N2"/>
<gene>
    <name evidence="16" type="ORF">Lisr_2796</name>
</gene>
<dbReference type="PIRSF" id="PIRSF004930">
    <property type="entry name" value="Tln_factor_SUA5"/>
    <property type="match status" value="1"/>
</dbReference>
<evidence type="ECO:0000256" key="10">
    <source>
        <dbReference type="ARBA" id="ARBA00022840"/>
    </source>
</evidence>
<evidence type="ECO:0000256" key="1">
    <source>
        <dbReference type="ARBA" id="ARBA00004496"/>
    </source>
</evidence>
<evidence type="ECO:0000256" key="12">
    <source>
        <dbReference type="ARBA" id="ARBA00048366"/>
    </source>
</evidence>
<dbReference type="PATRIC" id="fig|454.4.peg.3070"/>
<dbReference type="PANTHER" id="PTHR17490">
    <property type="entry name" value="SUA5"/>
    <property type="match status" value="1"/>
</dbReference>
<evidence type="ECO:0000256" key="3">
    <source>
        <dbReference type="ARBA" id="ARBA00012584"/>
    </source>
</evidence>
<comment type="subcellular location">
    <subcellularLocation>
        <location evidence="1 13">Cytoplasm</location>
    </subcellularLocation>
</comment>
<dbReference type="InterPro" id="IPR050156">
    <property type="entry name" value="TC-AMP_synthase_SUA5"/>
</dbReference>